<dbReference type="PANTHER" id="PTHR30290">
    <property type="entry name" value="PERIPLASMIC BINDING COMPONENT OF ABC TRANSPORTER"/>
    <property type="match status" value="1"/>
</dbReference>
<dbReference type="CDD" id="cd08512">
    <property type="entry name" value="PBP2_NikA_DppA_OppA_like_7"/>
    <property type="match status" value="1"/>
</dbReference>
<dbReference type="InterPro" id="IPR030678">
    <property type="entry name" value="Peptide/Ni-bd"/>
</dbReference>
<dbReference type="SUPFAM" id="SSF53850">
    <property type="entry name" value="Periplasmic binding protein-like II"/>
    <property type="match status" value="1"/>
</dbReference>
<dbReference type="InterPro" id="IPR000914">
    <property type="entry name" value="SBP_5_dom"/>
</dbReference>
<dbReference type="PANTHER" id="PTHR30290:SF34">
    <property type="entry name" value="ABC TRANSPORTER, PERIPLASMIC OLIGO-PEPTIDE BINDING PROTEIN, PUTATIVE-RELATED"/>
    <property type="match status" value="1"/>
</dbReference>
<proteinExistence type="predicted"/>
<reference evidence="4" key="1">
    <citation type="journal article" date="2019" name="Int. J. Syst. Evol. Microbiol.">
        <title>The Global Catalogue of Microorganisms (GCM) 10K type strain sequencing project: providing services to taxonomists for standard genome sequencing and annotation.</title>
        <authorList>
            <consortium name="The Broad Institute Genomics Platform"/>
            <consortium name="The Broad Institute Genome Sequencing Center for Infectious Disease"/>
            <person name="Wu L."/>
            <person name="Ma J."/>
        </authorList>
    </citation>
    <scope>NUCLEOTIDE SEQUENCE [LARGE SCALE GENOMIC DNA]</scope>
    <source>
        <strain evidence="4">CGMCC 4.1434</strain>
    </source>
</reference>
<dbReference type="InterPro" id="IPR039424">
    <property type="entry name" value="SBP_5"/>
</dbReference>
<evidence type="ECO:0000259" key="2">
    <source>
        <dbReference type="Pfam" id="PF00496"/>
    </source>
</evidence>
<dbReference type="EMBL" id="JBHSNO010000016">
    <property type="protein sequence ID" value="MFC5591532.1"/>
    <property type="molecule type" value="Genomic_DNA"/>
</dbReference>
<dbReference type="RefSeq" id="WP_381439436.1">
    <property type="nucleotide sequence ID" value="NZ_JBHSNO010000016.1"/>
</dbReference>
<dbReference type="Gene3D" id="3.40.190.10">
    <property type="entry name" value="Periplasmic binding protein-like II"/>
    <property type="match status" value="1"/>
</dbReference>
<evidence type="ECO:0000313" key="3">
    <source>
        <dbReference type="EMBL" id="MFC5591532.1"/>
    </source>
</evidence>
<dbReference type="Proteomes" id="UP001596109">
    <property type="component" value="Unassembled WGS sequence"/>
</dbReference>
<dbReference type="Gene3D" id="3.90.76.10">
    <property type="entry name" value="Dipeptide-binding Protein, Domain 1"/>
    <property type="match status" value="1"/>
</dbReference>
<feature type="chain" id="PRO_5045810518" evidence="1">
    <location>
        <begin position="21"/>
        <end position="545"/>
    </location>
</feature>
<dbReference type="PROSITE" id="PS51257">
    <property type="entry name" value="PROKAR_LIPOPROTEIN"/>
    <property type="match status" value="1"/>
</dbReference>
<name>A0ABW0TQS3_9BACL</name>
<dbReference type="PIRSF" id="PIRSF002741">
    <property type="entry name" value="MppA"/>
    <property type="match status" value="1"/>
</dbReference>
<keyword evidence="1" id="KW-0732">Signal</keyword>
<keyword evidence="4" id="KW-1185">Reference proteome</keyword>
<feature type="signal peptide" evidence="1">
    <location>
        <begin position="1"/>
        <end position="20"/>
    </location>
</feature>
<accession>A0ABW0TQS3</accession>
<protein>
    <submittedName>
        <fullName evidence="3">ABC transporter substrate-binding protein</fullName>
    </submittedName>
</protein>
<organism evidence="3 4">
    <name type="scientific">Sporosarcina soli</name>
    <dbReference type="NCBI Taxonomy" id="334736"/>
    <lineage>
        <taxon>Bacteria</taxon>
        <taxon>Bacillati</taxon>
        <taxon>Bacillota</taxon>
        <taxon>Bacilli</taxon>
        <taxon>Bacillales</taxon>
        <taxon>Caryophanaceae</taxon>
        <taxon>Sporosarcina</taxon>
    </lineage>
</organism>
<evidence type="ECO:0000313" key="4">
    <source>
        <dbReference type="Proteomes" id="UP001596109"/>
    </source>
</evidence>
<comment type="caution">
    <text evidence="3">The sequence shown here is derived from an EMBL/GenBank/DDBJ whole genome shotgun (WGS) entry which is preliminary data.</text>
</comment>
<evidence type="ECO:0000256" key="1">
    <source>
        <dbReference type="SAM" id="SignalP"/>
    </source>
</evidence>
<feature type="domain" description="Solute-binding protein family 5" evidence="2">
    <location>
        <begin position="90"/>
        <end position="459"/>
    </location>
</feature>
<sequence>MKKSWLLILSVIMAALMVVACSNDDESTSKTGENNTKASTKKDGPFVYVAQQVVGTVDPAKHTDETELISILNTYDPLVYPKIEEGVMDPGPHLATEWTVSEDGKTYTFDLRDDVTFQSGNQFTANDVVYSIERMIAIQQGFSWLWKGVLEPENVKAISDTQVEFTLNNAYAPFVSTLTQLFIVDSELLKENTVDGSYGEFGDYGQAYLENNVAGSGPYKLTEWNRGSHLNFSKNDSYWKGWKDDQLDEVQMKIVTEQATVKTMLNSGDADMIHQWLTVDAYEEFKKAKGIVVEEASSVQLQHIPINMAKAPTDDINVRKAILYAFDYDVANNQILNGATQAVGPVPIAVTGHNDDIQPYKRDIEKAKEYLAKSKYSGDELTVEFMYLADTPSQRQLAQLVQSNLQEIGLKVELNGVPWTTVTESTTTPETTPHMVVISDTLKYPHLDSHTYGIYHPSAHGSYRSSSWYDDAATTKVLESARNSIDPDEQLAFYKEAQALINENAPSIYVANPNHRIAYRDYVDGYTYVGILGYDVGFYYLSLKK</sequence>
<dbReference type="Gene3D" id="3.10.105.10">
    <property type="entry name" value="Dipeptide-binding Protein, Domain 3"/>
    <property type="match status" value="1"/>
</dbReference>
<gene>
    <name evidence="3" type="ORF">ACFPRA_21835</name>
</gene>
<dbReference type="Pfam" id="PF00496">
    <property type="entry name" value="SBP_bac_5"/>
    <property type="match status" value="1"/>
</dbReference>